<feature type="non-terminal residue" evidence="1">
    <location>
        <position position="1"/>
    </location>
</feature>
<evidence type="ECO:0000313" key="1">
    <source>
        <dbReference type="EMBL" id="KZT58587.1"/>
    </source>
</evidence>
<dbReference type="AlphaFoldDB" id="A0A165GWT2"/>
<accession>A0A165GWT2</accession>
<dbReference type="OrthoDB" id="2506088at2759"/>
<proteinExistence type="predicted"/>
<dbReference type="Proteomes" id="UP000076842">
    <property type="component" value="Unassembled WGS sequence"/>
</dbReference>
<sequence length="69" mass="7761">DKAKPHLLLHLPDNILQFGPASLFATQRYESYNSIFREGSILSNHQAPSRDIATQFANLERVRHITTGG</sequence>
<gene>
    <name evidence="1" type="ORF">CALCODRAFT_414850</name>
</gene>
<evidence type="ECO:0000313" key="2">
    <source>
        <dbReference type="Proteomes" id="UP000076842"/>
    </source>
</evidence>
<reference evidence="1 2" key="1">
    <citation type="journal article" date="2016" name="Mol. Biol. Evol.">
        <title>Comparative Genomics of Early-Diverging Mushroom-Forming Fungi Provides Insights into the Origins of Lignocellulose Decay Capabilities.</title>
        <authorList>
            <person name="Nagy L.G."/>
            <person name="Riley R."/>
            <person name="Tritt A."/>
            <person name="Adam C."/>
            <person name="Daum C."/>
            <person name="Floudas D."/>
            <person name="Sun H."/>
            <person name="Yadav J.S."/>
            <person name="Pangilinan J."/>
            <person name="Larsson K.H."/>
            <person name="Matsuura K."/>
            <person name="Barry K."/>
            <person name="Labutti K."/>
            <person name="Kuo R."/>
            <person name="Ohm R.A."/>
            <person name="Bhattacharya S.S."/>
            <person name="Shirouzu T."/>
            <person name="Yoshinaga Y."/>
            <person name="Martin F.M."/>
            <person name="Grigoriev I.V."/>
            <person name="Hibbett D.S."/>
        </authorList>
    </citation>
    <scope>NUCLEOTIDE SEQUENCE [LARGE SCALE GENOMIC DNA]</scope>
    <source>
        <strain evidence="1 2">HHB12733</strain>
    </source>
</reference>
<feature type="non-terminal residue" evidence="1">
    <location>
        <position position="69"/>
    </location>
</feature>
<protein>
    <submittedName>
        <fullName evidence="1">Uncharacterized protein</fullName>
    </submittedName>
</protein>
<dbReference type="STRING" id="1353952.A0A165GWT2"/>
<keyword evidence="2" id="KW-1185">Reference proteome</keyword>
<name>A0A165GWT2_9BASI</name>
<dbReference type="EMBL" id="KV423949">
    <property type="protein sequence ID" value="KZT58587.1"/>
    <property type="molecule type" value="Genomic_DNA"/>
</dbReference>
<dbReference type="InParanoid" id="A0A165GWT2"/>
<organism evidence="1 2">
    <name type="scientific">Calocera cornea HHB12733</name>
    <dbReference type="NCBI Taxonomy" id="1353952"/>
    <lineage>
        <taxon>Eukaryota</taxon>
        <taxon>Fungi</taxon>
        <taxon>Dikarya</taxon>
        <taxon>Basidiomycota</taxon>
        <taxon>Agaricomycotina</taxon>
        <taxon>Dacrymycetes</taxon>
        <taxon>Dacrymycetales</taxon>
        <taxon>Dacrymycetaceae</taxon>
        <taxon>Calocera</taxon>
    </lineage>
</organism>